<dbReference type="STRING" id="576137.A0A1L7WS00"/>
<dbReference type="InterPro" id="IPR021889">
    <property type="entry name" value="DUF3500"/>
</dbReference>
<proteinExistence type="predicted"/>
<reference evidence="1 2" key="1">
    <citation type="submission" date="2016-03" db="EMBL/GenBank/DDBJ databases">
        <authorList>
            <person name="Ploux O."/>
        </authorList>
    </citation>
    <scope>NUCLEOTIDE SEQUENCE [LARGE SCALE GENOMIC DNA]</scope>
    <source>
        <strain evidence="1 2">UAMH 11012</strain>
    </source>
</reference>
<dbReference type="PANTHER" id="PTHR37489">
    <property type="entry name" value="DUF3500 DOMAIN-CONTAINING PROTEIN"/>
    <property type="match status" value="1"/>
</dbReference>
<dbReference type="PANTHER" id="PTHR37489:SF1">
    <property type="entry name" value="DUF3500 DOMAIN-CONTAINING PROTEIN"/>
    <property type="match status" value="1"/>
</dbReference>
<sequence length="424" mass="47765">MHRSINPPVFSYILIFHCCNSTGHPRTAGLDDIDIYAYSKDIINKPKPKQLFGPWLDLLKQPFTGITTDGIRREGLYDLADEGAPTQEMVAAAKLVQDCLSSEEKRKACYDIDAEEWRQWCNPEFVFLDTGIRLTVLPQQKIDLVLGLLKASLSPSGYEKAVGSMRTNHFLGEIVHAKSILNQHSYHFSLFGEPSETKPWGFSFFGHHLCLNIFVLGKQMTVSPAFVGAEPNVIDSGPWQGLTLLTMEASSALELMQSLSPELQQKAQIYKKMHDPAMPEGRWHPADQRHLGGAFQDNRVIPYEGIAVVDMTKGQQEKLLSVVATFLNILPSEPFKARMRQIESYLSETYFCWIGGFGDEDPFYYRIQGPVICLEFDHHAGVFLLNAEPAKCHIHTILRTPNGNDYGKEWLRLFRGGDKVGNST</sequence>
<protein>
    <recommendedName>
        <fullName evidence="3">DUF3500 domain-containing protein</fullName>
    </recommendedName>
</protein>
<gene>
    <name evidence="1" type="ORF">PAC_05444</name>
</gene>
<evidence type="ECO:0000313" key="1">
    <source>
        <dbReference type="EMBL" id="CZR55556.1"/>
    </source>
</evidence>
<dbReference type="AlphaFoldDB" id="A0A1L7WS00"/>
<dbReference type="EMBL" id="FJOG01000006">
    <property type="protein sequence ID" value="CZR55556.1"/>
    <property type="molecule type" value="Genomic_DNA"/>
</dbReference>
<name>A0A1L7WS00_9HELO</name>
<evidence type="ECO:0000313" key="2">
    <source>
        <dbReference type="Proteomes" id="UP000184330"/>
    </source>
</evidence>
<dbReference type="OrthoDB" id="4539697at2759"/>
<accession>A0A1L7WS00</accession>
<dbReference type="Proteomes" id="UP000184330">
    <property type="component" value="Unassembled WGS sequence"/>
</dbReference>
<keyword evidence="2" id="KW-1185">Reference proteome</keyword>
<evidence type="ECO:0008006" key="3">
    <source>
        <dbReference type="Google" id="ProtNLM"/>
    </source>
</evidence>
<organism evidence="1 2">
    <name type="scientific">Phialocephala subalpina</name>
    <dbReference type="NCBI Taxonomy" id="576137"/>
    <lineage>
        <taxon>Eukaryota</taxon>
        <taxon>Fungi</taxon>
        <taxon>Dikarya</taxon>
        <taxon>Ascomycota</taxon>
        <taxon>Pezizomycotina</taxon>
        <taxon>Leotiomycetes</taxon>
        <taxon>Helotiales</taxon>
        <taxon>Mollisiaceae</taxon>
        <taxon>Phialocephala</taxon>
        <taxon>Phialocephala fortinii species complex</taxon>
    </lineage>
</organism>
<dbReference type="Pfam" id="PF12006">
    <property type="entry name" value="DUF3500"/>
    <property type="match status" value="1"/>
</dbReference>